<evidence type="ECO:0000256" key="3">
    <source>
        <dbReference type="PROSITE-ProRule" id="PRU00023"/>
    </source>
</evidence>
<name>A0AAP0JCB2_9MAGN</name>
<keyword evidence="2 3" id="KW-0040">ANK repeat</keyword>
<dbReference type="PANTHER" id="PTHR24186:SF37">
    <property type="entry name" value="PGG DOMAIN-CONTAINING PROTEIN"/>
    <property type="match status" value="1"/>
</dbReference>
<dbReference type="GO" id="GO:0005886">
    <property type="term" value="C:plasma membrane"/>
    <property type="evidence" value="ECO:0007669"/>
    <property type="project" value="TreeGrafter"/>
</dbReference>
<dbReference type="PROSITE" id="PS50297">
    <property type="entry name" value="ANK_REP_REGION"/>
    <property type="match status" value="1"/>
</dbReference>
<dbReference type="AlphaFoldDB" id="A0AAP0JCB2"/>
<organism evidence="4 5">
    <name type="scientific">Stephania japonica</name>
    <dbReference type="NCBI Taxonomy" id="461633"/>
    <lineage>
        <taxon>Eukaryota</taxon>
        <taxon>Viridiplantae</taxon>
        <taxon>Streptophyta</taxon>
        <taxon>Embryophyta</taxon>
        <taxon>Tracheophyta</taxon>
        <taxon>Spermatophyta</taxon>
        <taxon>Magnoliopsida</taxon>
        <taxon>Ranunculales</taxon>
        <taxon>Menispermaceae</taxon>
        <taxon>Menispermoideae</taxon>
        <taxon>Cissampelideae</taxon>
        <taxon>Stephania</taxon>
    </lineage>
</organism>
<dbReference type="EMBL" id="JBBNAE010000004">
    <property type="protein sequence ID" value="KAK9131329.1"/>
    <property type="molecule type" value="Genomic_DNA"/>
</dbReference>
<comment type="caution">
    <text evidence="4">The sequence shown here is derived from an EMBL/GenBank/DDBJ whole genome shotgun (WGS) entry which is preliminary data.</text>
</comment>
<dbReference type="InterPro" id="IPR036770">
    <property type="entry name" value="Ankyrin_rpt-contain_sf"/>
</dbReference>
<dbReference type="PROSITE" id="PS50088">
    <property type="entry name" value="ANK_REPEAT"/>
    <property type="match status" value="1"/>
</dbReference>
<dbReference type="Gene3D" id="1.25.40.20">
    <property type="entry name" value="Ankyrin repeat-containing domain"/>
    <property type="match status" value="1"/>
</dbReference>
<dbReference type="SUPFAM" id="SSF48403">
    <property type="entry name" value="Ankyrin repeat"/>
    <property type="match status" value="1"/>
</dbReference>
<evidence type="ECO:0000313" key="5">
    <source>
        <dbReference type="Proteomes" id="UP001417504"/>
    </source>
</evidence>
<dbReference type="Proteomes" id="UP001417504">
    <property type="component" value="Unassembled WGS sequence"/>
</dbReference>
<keyword evidence="1" id="KW-0677">Repeat</keyword>
<reference evidence="4 5" key="1">
    <citation type="submission" date="2024-01" db="EMBL/GenBank/DDBJ databases">
        <title>Genome assemblies of Stephania.</title>
        <authorList>
            <person name="Yang L."/>
        </authorList>
    </citation>
    <scope>NUCLEOTIDE SEQUENCE [LARGE SCALE GENOMIC DNA]</scope>
    <source>
        <strain evidence="4">QJT</strain>
        <tissue evidence="4">Leaf</tissue>
    </source>
</reference>
<evidence type="ECO:0000256" key="2">
    <source>
        <dbReference type="ARBA" id="ARBA00023043"/>
    </source>
</evidence>
<protein>
    <submittedName>
        <fullName evidence="4">Uncharacterized protein</fullName>
    </submittedName>
</protein>
<sequence length="133" mass="15038">MASARKNIDMVRELVHYAPDVCLSTDSDGRTPLHLAAMKGRVEIMKELFQCRPEALDKVLSHGGETILHLCVKNNRLEALELLQQWVIIKLLLLSNTAHEVEVKVLNQNGLTALDVLAQRNVRDLKDMEITEE</sequence>
<dbReference type="Pfam" id="PF12796">
    <property type="entry name" value="Ank_2"/>
    <property type="match status" value="1"/>
</dbReference>
<gene>
    <name evidence="4" type="ORF">Sjap_011816</name>
</gene>
<dbReference type="InterPro" id="IPR002110">
    <property type="entry name" value="Ankyrin_rpt"/>
</dbReference>
<dbReference type="PANTHER" id="PTHR24186">
    <property type="entry name" value="PROTEIN PHOSPHATASE 1 REGULATORY SUBUNIT"/>
    <property type="match status" value="1"/>
</dbReference>
<proteinExistence type="predicted"/>
<feature type="repeat" description="ANK" evidence="3">
    <location>
        <begin position="28"/>
        <end position="50"/>
    </location>
</feature>
<keyword evidence="5" id="KW-1185">Reference proteome</keyword>
<dbReference type="SMART" id="SM00248">
    <property type="entry name" value="ANK"/>
    <property type="match status" value="2"/>
</dbReference>
<accession>A0AAP0JCB2</accession>
<evidence type="ECO:0000313" key="4">
    <source>
        <dbReference type="EMBL" id="KAK9131329.1"/>
    </source>
</evidence>
<evidence type="ECO:0000256" key="1">
    <source>
        <dbReference type="ARBA" id="ARBA00022737"/>
    </source>
</evidence>